<accession>A0A4D9EPQ5</accession>
<dbReference type="EMBL" id="QXTE01000021">
    <property type="protein sequence ID" value="TFK12509.1"/>
    <property type="molecule type" value="Genomic_DNA"/>
</dbReference>
<dbReference type="Proteomes" id="UP000297703">
    <property type="component" value="Unassembled WGS sequence"/>
</dbReference>
<sequence length="105" mass="11975">MEELFNVQLSACLPVCRISCTEGETLLISHLFLCFCFLCRKYQSVLALMHLQKGLEGMWAPEQLRSLPYPGKPVPQLPPPTLERGGGLKQDMRKQRVNRLHLLVL</sequence>
<gene>
    <name evidence="1" type="ORF">DR999_PMT04076</name>
</gene>
<proteinExistence type="predicted"/>
<reference evidence="1 2" key="2">
    <citation type="submission" date="2019-04" db="EMBL/GenBank/DDBJ databases">
        <title>The genome sequence of big-headed turtle.</title>
        <authorList>
            <person name="Gong S."/>
        </authorList>
    </citation>
    <scope>NUCLEOTIDE SEQUENCE [LARGE SCALE GENOMIC DNA]</scope>
    <source>
        <strain evidence="1">DO16091913</strain>
        <tissue evidence="1">Muscle</tissue>
    </source>
</reference>
<reference evidence="1 2" key="1">
    <citation type="submission" date="2019-04" db="EMBL/GenBank/DDBJ databases">
        <title>Draft genome of the big-headed turtle Platysternon megacephalum.</title>
        <authorList>
            <person name="Gong S."/>
        </authorList>
    </citation>
    <scope>NUCLEOTIDE SEQUENCE [LARGE SCALE GENOMIC DNA]</scope>
    <source>
        <strain evidence="1">DO16091913</strain>
        <tissue evidence="1">Muscle</tissue>
    </source>
</reference>
<keyword evidence="2" id="KW-1185">Reference proteome</keyword>
<name>A0A4D9EPQ5_9SAUR</name>
<dbReference type="AlphaFoldDB" id="A0A4D9EPQ5"/>
<protein>
    <submittedName>
        <fullName evidence="1">Ras-related protein Rab-1B</fullName>
    </submittedName>
</protein>
<evidence type="ECO:0000313" key="1">
    <source>
        <dbReference type="EMBL" id="TFK12509.1"/>
    </source>
</evidence>
<organism evidence="1 2">
    <name type="scientific">Platysternon megacephalum</name>
    <name type="common">big-headed turtle</name>
    <dbReference type="NCBI Taxonomy" id="55544"/>
    <lineage>
        <taxon>Eukaryota</taxon>
        <taxon>Metazoa</taxon>
        <taxon>Chordata</taxon>
        <taxon>Craniata</taxon>
        <taxon>Vertebrata</taxon>
        <taxon>Euteleostomi</taxon>
        <taxon>Archelosauria</taxon>
        <taxon>Testudinata</taxon>
        <taxon>Testudines</taxon>
        <taxon>Cryptodira</taxon>
        <taxon>Durocryptodira</taxon>
        <taxon>Testudinoidea</taxon>
        <taxon>Platysternidae</taxon>
        <taxon>Platysternon</taxon>
    </lineage>
</organism>
<evidence type="ECO:0000313" key="2">
    <source>
        <dbReference type="Proteomes" id="UP000297703"/>
    </source>
</evidence>
<comment type="caution">
    <text evidence="1">The sequence shown here is derived from an EMBL/GenBank/DDBJ whole genome shotgun (WGS) entry which is preliminary data.</text>
</comment>